<gene>
    <name evidence="2" type="ORF">NPX13_g8154</name>
</gene>
<dbReference type="EMBL" id="JANPWZ010001742">
    <property type="protein sequence ID" value="KAJ3563559.1"/>
    <property type="molecule type" value="Genomic_DNA"/>
</dbReference>
<evidence type="ECO:0000313" key="3">
    <source>
        <dbReference type="Proteomes" id="UP001148614"/>
    </source>
</evidence>
<accession>A0A9W8N975</accession>
<proteinExistence type="predicted"/>
<protein>
    <submittedName>
        <fullName evidence="2">Uncharacterized protein</fullName>
    </submittedName>
</protein>
<organism evidence="2 3">
    <name type="scientific">Xylaria arbuscula</name>
    <dbReference type="NCBI Taxonomy" id="114810"/>
    <lineage>
        <taxon>Eukaryota</taxon>
        <taxon>Fungi</taxon>
        <taxon>Dikarya</taxon>
        <taxon>Ascomycota</taxon>
        <taxon>Pezizomycotina</taxon>
        <taxon>Sordariomycetes</taxon>
        <taxon>Xylariomycetidae</taxon>
        <taxon>Xylariales</taxon>
        <taxon>Xylariaceae</taxon>
        <taxon>Xylaria</taxon>
    </lineage>
</organism>
<name>A0A9W8N975_9PEZI</name>
<dbReference type="InterPro" id="IPR021109">
    <property type="entry name" value="Peptidase_aspartic_dom_sf"/>
</dbReference>
<evidence type="ECO:0000313" key="2">
    <source>
        <dbReference type="EMBL" id="KAJ3563559.1"/>
    </source>
</evidence>
<feature type="region of interest" description="Disordered" evidence="1">
    <location>
        <begin position="81"/>
        <end position="119"/>
    </location>
</feature>
<evidence type="ECO:0000256" key="1">
    <source>
        <dbReference type="SAM" id="MobiDB-lite"/>
    </source>
</evidence>
<keyword evidence="3" id="KW-1185">Reference proteome</keyword>
<dbReference type="Gene3D" id="2.40.70.10">
    <property type="entry name" value="Acid Proteases"/>
    <property type="match status" value="1"/>
</dbReference>
<feature type="compositionally biased region" description="Basic and acidic residues" evidence="1">
    <location>
        <begin position="89"/>
        <end position="98"/>
    </location>
</feature>
<dbReference type="AlphaFoldDB" id="A0A9W8N975"/>
<comment type="caution">
    <text evidence="2">The sequence shown here is derived from an EMBL/GenBank/DDBJ whole genome shotgun (WGS) entry which is preliminary data.</text>
</comment>
<dbReference type="CDD" id="cd00303">
    <property type="entry name" value="retropepsin_like"/>
    <property type="match status" value="1"/>
</dbReference>
<sequence length="624" mass="69166">MDYYTKDVSRHIVPPKLPGLPPLPPPTEIDLLLSDWMEGEYEPIRDDKISDQKTSIACHGLPIIFRPDAYEVTLEDIKNTIPNAKTRTRPSDNKEKSLWRPSSPLHHGPGRNEAFQIRSPPPWVMTPLSLPLHSADVDDSIRRASERQFRNHRTKGQKKRYVLPIMIGSGANTVVIMACPDSGSDENIISLEFANRLGLDIHGSGHEPRRFSLANGNIVEAIGQVTAQWCFGAEPPRDTPIMSCNFPVFKSLAVPVIIGMEVLERTETLSKHRDRLVEQLIPSMQALRVNSIGRPRRNLICRLDTYVGYASADTGSDLDLVSLEFARSRDLDIKPAREQLEFADCSIGYTSGVIKSSFSLVGKLSGMKGFLPHGNVVDLEFYVLEDLNADILVGQHTIDDLNVFALHTEAIIPSLPTPGESDVQIIRHIGTLERVASKIANKLEDKTLRHRRSKLMQIRELGSPTSFAAELCIEDQRENARREAVRAEIEKLTGLAKRNAEEDEVALIIKFEEERESLLKSQLKPATNAESAGSASNNDNHVSFASTHSDMPSEPLSHHNHPSMSPSSTPPLIMPHDDAHYPTRPPSPSAWSTTADSVKGVQALTTLGGNHVPEKEEPGFRSTT</sequence>
<feature type="compositionally biased region" description="Polar residues" evidence="1">
    <location>
        <begin position="524"/>
        <end position="550"/>
    </location>
</feature>
<feature type="region of interest" description="Disordered" evidence="1">
    <location>
        <begin position="521"/>
        <end position="595"/>
    </location>
</feature>
<reference evidence="2" key="1">
    <citation type="submission" date="2022-07" db="EMBL/GenBank/DDBJ databases">
        <title>Genome Sequence of Xylaria arbuscula.</title>
        <authorList>
            <person name="Buettner E."/>
        </authorList>
    </citation>
    <scope>NUCLEOTIDE SEQUENCE</scope>
    <source>
        <strain evidence="2">VT107</strain>
    </source>
</reference>
<dbReference type="Proteomes" id="UP001148614">
    <property type="component" value="Unassembled WGS sequence"/>
</dbReference>